<comment type="caution">
    <text evidence="3">The sequence shown here is derived from an EMBL/GenBank/DDBJ whole genome shotgun (WGS) entry which is preliminary data.</text>
</comment>
<dbReference type="Gene3D" id="2.30.110.10">
    <property type="entry name" value="Electron Transport, Fmn-binding Protein, Chain A"/>
    <property type="match status" value="1"/>
</dbReference>
<accession>A0A4V3BMC6</accession>
<keyword evidence="4" id="KW-1185">Reference proteome</keyword>
<dbReference type="Pfam" id="PF01613">
    <property type="entry name" value="Flavin_Reduct"/>
    <property type="match status" value="1"/>
</dbReference>
<dbReference type="Proteomes" id="UP000295129">
    <property type="component" value="Unassembled WGS sequence"/>
</dbReference>
<organism evidence="3 4">
    <name type="scientific">Azoarcus indigens</name>
    <dbReference type="NCBI Taxonomy" id="29545"/>
    <lineage>
        <taxon>Bacteria</taxon>
        <taxon>Pseudomonadati</taxon>
        <taxon>Pseudomonadota</taxon>
        <taxon>Betaproteobacteria</taxon>
        <taxon>Rhodocyclales</taxon>
        <taxon>Zoogloeaceae</taxon>
        <taxon>Azoarcus</taxon>
    </lineage>
</organism>
<dbReference type="GO" id="GO:0004497">
    <property type="term" value="F:monooxygenase activity"/>
    <property type="evidence" value="ECO:0007669"/>
    <property type="project" value="UniProtKB-KW"/>
</dbReference>
<protein>
    <submittedName>
        <fullName evidence="3">4-hydroxyphenylacetate 3-monooxygenase reductase component</fullName>
    </submittedName>
</protein>
<gene>
    <name evidence="3" type="ORF">C7389_110126</name>
</gene>
<evidence type="ECO:0000259" key="2">
    <source>
        <dbReference type="SMART" id="SM00903"/>
    </source>
</evidence>
<evidence type="ECO:0000256" key="1">
    <source>
        <dbReference type="ARBA" id="ARBA00023002"/>
    </source>
</evidence>
<keyword evidence="1" id="KW-0560">Oxidoreductase</keyword>
<dbReference type="PANTHER" id="PTHR30466:SF1">
    <property type="entry name" value="FMN REDUCTASE (NADH) RUTF"/>
    <property type="match status" value="1"/>
</dbReference>
<reference evidence="3 4" key="1">
    <citation type="submission" date="2019-03" db="EMBL/GenBank/DDBJ databases">
        <title>Genomic Encyclopedia of Type Strains, Phase IV (KMG-IV): sequencing the most valuable type-strain genomes for metagenomic binning, comparative biology and taxonomic classification.</title>
        <authorList>
            <person name="Goeker M."/>
        </authorList>
    </citation>
    <scope>NUCLEOTIDE SEQUENCE [LARGE SCALE GENOMIC DNA]</scope>
    <source>
        <strain evidence="3 4">DSM 12121</strain>
    </source>
</reference>
<dbReference type="InterPro" id="IPR002563">
    <property type="entry name" value="Flavin_Rdtase-like_dom"/>
</dbReference>
<dbReference type="GO" id="GO:0042602">
    <property type="term" value="F:riboflavin reductase (NADPH) activity"/>
    <property type="evidence" value="ECO:0007669"/>
    <property type="project" value="TreeGrafter"/>
</dbReference>
<dbReference type="GO" id="GO:0010181">
    <property type="term" value="F:FMN binding"/>
    <property type="evidence" value="ECO:0007669"/>
    <property type="project" value="InterPro"/>
</dbReference>
<sequence>MGEIDSRRQAFRNAMARLAAAVNVVVTNGPAGRCGLTATAVCSVSDDPPTLLVCINRDSALNAVFKANGVVGVNVLSHEHEQTAKVFAGMTGVPMEERFDRAHWSEDVEAGLPVLRGALATLEGRVSQVAEVGTHSVLFIEIERIDTGPAGDALVYFERSFLSPQPIVLAA</sequence>
<dbReference type="RefSeq" id="WP_133592099.1">
    <property type="nucleotide sequence ID" value="NZ_SNVV01000010.1"/>
</dbReference>
<dbReference type="InterPro" id="IPR012349">
    <property type="entry name" value="Split_barrel_FMN-bd"/>
</dbReference>
<dbReference type="PANTHER" id="PTHR30466">
    <property type="entry name" value="FLAVIN REDUCTASE"/>
    <property type="match status" value="1"/>
</dbReference>
<evidence type="ECO:0000313" key="4">
    <source>
        <dbReference type="Proteomes" id="UP000295129"/>
    </source>
</evidence>
<dbReference type="EMBL" id="SNVV01000010">
    <property type="protein sequence ID" value="TDN50032.1"/>
    <property type="molecule type" value="Genomic_DNA"/>
</dbReference>
<dbReference type="SUPFAM" id="SSF50475">
    <property type="entry name" value="FMN-binding split barrel"/>
    <property type="match status" value="1"/>
</dbReference>
<dbReference type="SMART" id="SM00903">
    <property type="entry name" value="Flavin_Reduct"/>
    <property type="match status" value="1"/>
</dbReference>
<keyword evidence="3" id="KW-0503">Monooxygenase</keyword>
<dbReference type="OrthoDB" id="8525727at2"/>
<evidence type="ECO:0000313" key="3">
    <source>
        <dbReference type="EMBL" id="TDN50032.1"/>
    </source>
</evidence>
<feature type="domain" description="Flavin reductase like" evidence="2">
    <location>
        <begin position="15"/>
        <end position="163"/>
    </location>
</feature>
<proteinExistence type="predicted"/>
<dbReference type="InterPro" id="IPR050268">
    <property type="entry name" value="NADH-dep_flavin_reductase"/>
</dbReference>
<name>A0A4V3BMC6_9RHOO</name>
<dbReference type="GO" id="GO:0006208">
    <property type="term" value="P:pyrimidine nucleobase catabolic process"/>
    <property type="evidence" value="ECO:0007669"/>
    <property type="project" value="TreeGrafter"/>
</dbReference>
<dbReference type="AlphaFoldDB" id="A0A4V3BMC6"/>